<dbReference type="InterPro" id="IPR019967">
    <property type="entry name" value="F420-dep_enz_PPOX_Rv0121"/>
</dbReference>
<organism evidence="3 4">
    <name type="scientific">Goodfellowiella coeruleoviolacea</name>
    <dbReference type="NCBI Taxonomy" id="334858"/>
    <lineage>
        <taxon>Bacteria</taxon>
        <taxon>Bacillati</taxon>
        <taxon>Actinomycetota</taxon>
        <taxon>Actinomycetes</taxon>
        <taxon>Pseudonocardiales</taxon>
        <taxon>Pseudonocardiaceae</taxon>
        <taxon>Goodfellowiella</taxon>
    </lineage>
</organism>
<dbReference type="PANTHER" id="PTHR35176:SF2">
    <property type="entry name" value="F420H(2)-DEPENDENT REDUCTASE RV1155"/>
    <property type="match status" value="1"/>
</dbReference>
<reference evidence="3" key="1">
    <citation type="submission" date="2022-06" db="EMBL/GenBank/DDBJ databases">
        <title>Genomic Encyclopedia of Archaeal and Bacterial Type Strains, Phase II (KMG-II): from individual species to whole genera.</title>
        <authorList>
            <person name="Goeker M."/>
        </authorList>
    </citation>
    <scope>NUCLEOTIDE SEQUENCE</scope>
    <source>
        <strain evidence="3">DSM 43935</strain>
    </source>
</reference>
<comment type="caution">
    <text evidence="3">The sequence shown here is derived from an EMBL/GenBank/DDBJ whole genome shotgun (WGS) entry which is preliminary data.</text>
</comment>
<protein>
    <submittedName>
        <fullName evidence="3">PPOX class probable F420-dependent enzyme, Rv0121 family</fullName>
    </submittedName>
</protein>
<dbReference type="EMBL" id="JAMTCK010000006">
    <property type="protein sequence ID" value="MCP2166155.1"/>
    <property type="molecule type" value="Genomic_DNA"/>
</dbReference>
<dbReference type="AlphaFoldDB" id="A0AAE3GF29"/>
<feature type="domain" description="Pyridoxamine 5'-phosphate oxidase N-terminal" evidence="2">
    <location>
        <begin position="14"/>
        <end position="143"/>
    </location>
</feature>
<dbReference type="PANTHER" id="PTHR35176">
    <property type="entry name" value="HEME OXYGENASE HI_0854-RELATED"/>
    <property type="match status" value="1"/>
</dbReference>
<dbReference type="SUPFAM" id="SSF50475">
    <property type="entry name" value="FMN-binding split barrel"/>
    <property type="match status" value="1"/>
</dbReference>
<dbReference type="NCBIfam" id="TIGR03668">
    <property type="entry name" value="Rv0121_F420"/>
    <property type="match status" value="1"/>
</dbReference>
<dbReference type="InterPro" id="IPR012349">
    <property type="entry name" value="Split_barrel_FMN-bd"/>
</dbReference>
<evidence type="ECO:0000313" key="4">
    <source>
        <dbReference type="Proteomes" id="UP001206128"/>
    </source>
</evidence>
<name>A0AAE3GF29_9PSEU</name>
<keyword evidence="4" id="KW-1185">Reference proteome</keyword>
<evidence type="ECO:0000313" key="3">
    <source>
        <dbReference type="EMBL" id="MCP2166155.1"/>
    </source>
</evidence>
<evidence type="ECO:0000256" key="1">
    <source>
        <dbReference type="ARBA" id="ARBA00023002"/>
    </source>
</evidence>
<keyword evidence="1" id="KW-0560">Oxidoreductase</keyword>
<dbReference type="InterPro" id="IPR052019">
    <property type="entry name" value="F420H2_bilvrd_red/Heme_oxyg"/>
</dbReference>
<dbReference type="GO" id="GO:0005829">
    <property type="term" value="C:cytosol"/>
    <property type="evidence" value="ECO:0007669"/>
    <property type="project" value="TreeGrafter"/>
</dbReference>
<dbReference type="Gene3D" id="2.30.110.10">
    <property type="entry name" value="Electron Transport, Fmn-binding Protein, Chain A"/>
    <property type="match status" value="1"/>
</dbReference>
<accession>A0AAE3GF29</accession>
<proteinExistence type="predicted"/>
<dbReference type="Pfam" id="PF01243">
    <property type="entry name" value="PNPOx_N"/>
    <property type="match status" value="1"/>
</dbReference>
<dbReference type="InterPro" id="IPR011576">
    <property type="entry name" value="Pyridox_Oxase_N"/>
</dbReference>
<dbReference type="Proteomes" id="UP001206128">
    <property type="component" value="Unassembled WGS sequence"/>
</dbReference>
<dbReference type="GO" id="GO:0016627">
    <property type="term" value="F:oxidoreductase activity, acting on the CH-CH group of donors"/>
    <property type="evidence" value="ECO:0007669"/>
    <property type="project" value="TreeGrafter"/>
</dbReference>
<dbReference type="GO" id="GO:0070967">
    <property type="term" value="F:coenzyme F420 binding"/>
    <property type="evidence" value="ECO:0007669"/>
    <property type="project" value="TreeGrafter"/>
</dbReference>
<gene>
    <name evidence="3" type="ORF">LX83_003014</name>
</gene>
<sequence length="156" mass="17392">MLGDSDGVTMDAVEARARFSRARVAGLATVDAGGAPHLVPVTFAVAGEVVVTAVDHKPKRTTALRRLRDIAANARVSLLVDEYDDEDWTRLWWVRADGRARVLTDERDRADPVRWLCQKYPQYRDTPPAGPVIWIAVRTWRGWSYRSGAAPDRPPG</sequence>
<evidence type="ECO:0000259" key="2">
    <source>
        <dbReference type="Pfam" id="PF01243"/>
    </source>
</evidence>